<sequence length="231" mass="25340">MPDVIKLEHIRRVFGEGDHQVEALRDISFAIAEGEFVAIMGASGSGKSTCMNTLGCLDRPTSGTYWLDGIDTAGMTPDQLAEVRNKKLGFVFQGFNLLPRTTALENVELPLVYAGVPTEERHRRARTALERVGLAERVNHTSAQLSGGQQQRVAIARALVNEPAVILADEPTGNLDTATTIEIMELFTELNRQGITIVMITHEPEVAEYASRRITFRDGRIVSDTAHPESV</sequence>
<organism evidence="5 6">
    <name type="scientific">Trichlorobacter ammonificans</name>
    <dbReference type="NCBI Taxonomy" id="2916410"/>
    <lineage>
        <taxon>Bacteria</taxon>
        <taxon>Pseudomonadati</taxon>
        <taxon>Thermodesulfobacteriota</taxon>
        <taxon>Desulfuromonadia</taxon>
        <taxon>Geobacterales</taxon>
        <taxon>Geobacteraceae</taxon>
        <taxon>Trichlorobacter</taxon>
    </lineage>
</organism>
<keyword evidence="1" id="KW-0813">Transport</keyword>
<dbReference type="InterPro" id="IPR017911">
    <property type="entry name" value="MacB-like_ATP-bd"/>
</dbReference>
<dbReference type="Proteomes" id="UP001295463">
    <property type="component" value="Chromosome"/>
</dbReference>
<dbReference type="InterPro" id="IPR027417">
    <property type="entry name" value="P-loop_NTPase"/>
</dbReference>
<evidence type="ECO:0000313" key="5">
    <source>
        <dbReference type="EMBL" id="CAH2032700.1"/>
    </source>
</evidence>
<evidence type="ECO:0000259" key="4">
    <source>
        <dbReference type="PROSITE" id="PS50893"/>
    </source>
</evidence>
<dbReference type="EMBL" id="OW150024">
    <property type="protein sequence ID" value="CAH2032700.1"/>
    <property type="molecule type" value="Genomic_DNA"/>
</dbReference>
<dbReference type="InterPro" id="IPR017871">
    <property type="entry name" value="ABC_transporter-like_CS"/>
</dbReference>
<protein>
    <submittedName>
        <fullName evidence="5">Uncharacterized ABC transporter ATP-binding protein YknY</fullName>
    </submittedName>
</protein>
<dbReference type="InterPro" id="IPR015854">
    <property type="entry name" value="ABC_transpr_LolD-like"/>
</dbReference>
<dbReference type="RefSeq" id="WP_305733436.1">
    <property type="nucleotide sequence ID" value="NZ_OW150024.1"/>
</dbReference>
<dbReference type="Gene3D" id="3.40.50.300">
    <property type="entry name" value="P-loop containing nucleotide triphosphate hydrolases"/>
    <property type="match status" value="1"/>
</dbReference>
<feature type="domain" description="ABC transporter" evidence="4">
    <location>
        <begin position="5"/>
        <end position="231"/>
    </location>
</feature>
<evidence type="ECO:0000256" key="1">
    <source>
        <dbReference type="ARBA" id="ARBA00022448"/>
    </source>
</evidence>
<name>A0ABM9DBT8_9BACT</name>
<evidence type="ECO:0000313" key="6">
    <source>
        <dbReference type="Proteomes" id="UP001295463"/>
    </source>
</evidence>
<dbReference type="CDD" id="cd03255">
    <property type="entry name" value="ABC_MJ0796_LolCDE_FtsE"/>
    <property type="match status" value="1"/>
</dbReference>
<dbReference type="PANTHER" id="PTHR24220">
    <property type="entry name" value="IMPORT ATP-BINDING PROTEIN"/>
    <property type="match status" value="1"/>
</dbReference>
<dbReference type="PROSITE" id="PS00211">
    <property type="entry name" value="ABC_TRANSPORTER_1"/>
    <property type="match status" value="1"/>
</dbReference>
<gene>
    <name evidence="5" type="primary">yknY</name>
    <name evidence="5" type="ORF">GEAMG1_2864</name>
</gene>
<reference evidence="5 6" key="1">
    <citation type="submission" date="2022-03" db="EMBL/GenBank/DDBJ databases">
        <authorList>
            <person name="Koch H."/>
        </authorList>
    </citation>
    <scope>NUCLEOTIDE SEQUENCE [LARGE SCALE GENOMIC DNA]</scope>
    <source>
        <strain evidence="5 6">G1</strain>
    </source>
</reference>
<dbReference type="Pfam" id="PF00005">
    <property type="entry name" value="ABC_tran"/>
    <property type="match status" value="1"/>
</dbReference>
<keyword evidence="2" id="KW-0547">Nucleotide-binding</keyword>
<dbReference type="InterPro" id="IPR003439">
    <property type="entry name" value="ABC_transporter-like_ATP-bd"/>
</dbReference>
<dbReference type="GO" id="GO:0005524">
    <property type="term" value="F:ATP binding"/>
    <property type="evidence" value="ECO:0007669"/>
    <property type="project" value="UniProtKB-KW"/>
</dbReference>
<dbReference type="PANTHER" id="PTHR24220:SF86">
    <property type="entry name" value="ABC TRANSPORTER ABCH.1"/>
    <property type="match status" value="1"/>
</dbReference>
<dbReference type="SMART" id="SM00382">
    <property type="entry name" value="AAA"/>
    <property type="match status" value="1"/>
</dbReference>
<keyword evidence="3 5" id="KW-0067">ATP-binding</keyword>
<evidence type="ECO:0000256" key="3">
    <source>
        <dbReference type="ARBA" id="ARBA00022840"/>
    </source>
</evidence>
<keyword evidence="6" id="KW-1185">Reference proteome</keyword>
<dbReference type="SUPFAM" id="SSF52540">
    <property type="entry name" value="P-loop containing nucleoside triphosphate hydrolases"/>
    <property type="match status" value="1"/>
</dbReference>
<accession>A0ABM9DBT8</accession>
<dbReference type="PROSITE" id="PS50893">
    <property type="entry name" value="ABC_TRANSPORTER_2"/>
    <property type="match status" value="1"/>
</dbReference>
<proteinExistence type="predicted"/>
<evidence type="ECO:0000256" key="2">
    <source>
        <dbReference type="ARBA" id="ARBA00022741"/>
    </source>
</evidence>
<dbReference type="InterPro" id="IPR003593">
    <property type="entry name" value="AAA+_ATPase"/>
</dbReference>